<dbReference type="GO" id="GO:0045039">
    <property type="term" value="P:protein insertion into mitochondrial inner membrane"/>
    <property type="evidence" value="ECO:0007669"/>
    <property type="project" value="TreeGrafter"/>
</dbReference>
<feature type="region of interest" description="Disordered" evidence="11">
    <location>
        <begin position="231"/>
        <end position="270"/>
    </location>
</feature>
<dbReference type="STRING" id="6198.A0A074ZC05"/>
<evidence type="ECO:0000256" key="9">
    <source>
        <dbReference type="ARBA" id="ARBA00038030"/>
    </source>
</evidence>
<dbReference type="InterPro" id="IPR019734">
    <property type="entry name" value="TPR_rpt"/>
</dbReference>
<dbReference type="PANTHER" id="PTHR46208:SF1">
    <property type="entry name" value="MITOCHONDRIAL IMPORT RECEPTOR SUBUNIT TOM70"/>
    <property type="match status" value="1"/>
</dbReference>
<dbReference type="SMART" id="SM00028">
    <property type="entry name" value="TPR"/>
    <property type="match status" value="7"/>
</dbReference>
<keyword evidence="4" id="KW-1000">Mitochondrion outer membrane</keyword>
<feature type="repeat" description="TPR" evidence="10">
    <location>
        <begin position="503"/>
        <end position="536"/>
    </location>
</feature>
<feature type="region of interest" description="Disordered" evidence="11">
    <location>
        <begin position="310"/>
        <end position="364"/>
    </location>
</feature>
<dbReference type="PANTHER" id="PTHR46208">
    <property type="entry name" value="MITOCHONDRIAL IMPORT RECEPTOR SUBUNIT TOM70"/>
    <property type="match status" value="1"/>
</dbReference>
<dbReference type="GO" id="GO:0008320">
    <property type="term" value="F:protein transmembrane transporter activity"/>
    <property type="evidence" value="ECO:0007669"/>
    <property type="project" value="TreeGrafter"/>
</dbReference>
<feature type="non-terminal residue" evidence="13">
    <location>
        <position position="1"/>
    </location>
</feature>
<dbReference type="Gene3D" id="1.25.40.10">
    <property type="entry name" value="Tetratricopeptide repeat domain"/>
    <property type="match status" value="3"/>
</dbReference>
<evidence type="ECO:0000256" key="10">
    <source>
        <dbReference type="PROSITE-ProRule" id="PRU00339"/>
    </source>
</evidence>
<dbReference type="InterPro" id="IPR011990">
    <property type="entry name" value="TPR-like_helical_dom_sf"/>
</dbReference>
<evidence type="ECO:0000256" key="6">
    <source>
        <dbReference type="ARBA" id="ARBA00022989"/>
    </source>
</evidence>
<evidence type="ECO:0000256" key="3">
    <source>
        <dbReference type="ARBA" id="ARBA00022737"/>
    </source>
</evidence>
<keyword evidence="2 12" id="KW-0812">Transmembrane</keyword>
<evidence type="ECO:0000256" key="2">
    <source>
        <dbReference type="ARBA" id="ARBA00022692"/>
    </source>
</evidence>
<evidence type="ECO:0000313" key="14">
    <source>
        <dbReference type="Proteomes" id="UP000054324"/>
    </source>
</evidence>
<keyword evidence="8 12" id="KW-0472">Membrane</keyword>
<dbReference type="EMBL" id="KL597026">
    <property type="protein sequence ID" value="KER20730.1"/>
    <property type="molecule type" value="Genomic_DNA"/>
</dbReference>
<evidence type="ECO:0000256" key="5">
    <source>
        <dbReference type="ARBA" id="ARBA00022803"/>
    </source>
</evidence>
<dbReference type="GO" id="GO:0030943">
    <property type="term" value="F:mitochondrion targeting sequence binding"/>
    <property type="evidence" value="ECO:0007669"/>
    <property type="project" value="TreeGrafter"/>
</dbReference>
<comment type="similarity">
    <text evidence="9">Belongs to the Tom70 family.</text>
</comment>
<evidence type="ECO:0000256" key="12">
    <source>
        <dbReference type="SAM" id="Phobius"/>
    </source>
</evidence>
<dbReference type="Pfam" id="PF00515">
    <property type="entry name" value="TPR_1"/>
    <property type="match status" value="1"/>
</dbReference>
<keyword evidence="14" id="KW-1185">Reference proteome</keyword>
<evidence type="ECO:0000256" key="11">
    <source>
        <dbReference type="SAM" id="MobiDB-lite"/>
    </source>
</evidence>
<name>A0A074ZC05_OPIVI</name>
<evidence type="ECO:0000256" key="4">
    <source>
        <dbReference type="ARBA" id="ARBA00022787"/>
    </source>
</evidence>
<dbReference type="RefSeq" id="XP_009175517.1">
    <property type="nucleotide sequence ID" value="XM_009177253.1"/>
</dbReference>
<sequence length="727" mass="79596">GSGGRLHLKLSWKTAALFGVPVAIVGIAGISYYLYKRHQASSTEAESVPKTPLESAIALKNRGNKFFKAGQYAKAIQLYDEGLEVCPEDAVQERAALFQNRAAAKENQRQYESAIVDCTSALELSPRYLKALNRRAHLYEKLEQWTDCLPDVVACCIFEEFKNADNIICMDQTLKKIGQQKALTEWNTIPHTLPAAAFIRNYLSTLCFPFICSAFAWDPFLKSVPSKKPVSAVNGAADESSGNESSNAHEVDSTDLDSTLPSPPVSTGPFREAYDMLEKALDSLAKGDYEASMTSAASCVSLFELALANPTPPESSKPTADGDEPNDSATNPTSAVPINGLNAGETVEPNPAESPSTKPTADQIAKAKAAYNKAKLLHATYLALSGRAAEAKQQFQSVFAEGSGADTVVRVNALIKSACLSMSVDQDLAACLYDFQTAQSACPECPDVYLHRGQINLLADQLDEALHDLNTAVKLKPEFSIAQDLAACLYDFQTAQSACPECPDVYLHRGQINLLADQLDEALHDLNTAVKLKPEFSIAQAQRLYTLYRKALSDSNSERALSRVQEFRKLSQKYPNCLETHSLFAQVLTERGEFSASDEEFAKVIELAPDSGLAYAHRGLLQLRWNQDRDAAYKWFSMGAKADPKCELIHELLGQLAVEQGEFQTALDHFNMAIREAKTQNDLAHLIALREGVSAQNSVCQKYGISVADVVSNLRREQQQMMMMGMA</sequence>
<feature type="compositionally biased region" description="Polar residues" evidence="11">
    <location>
        <begin position="327"/>
        <end position="336"/>
    </location>
</feature>
<dbReference type="Proteomes" id="UP000054324">
    <property type="component" value="Unassembled WGS sequence"/>
</dbReference>
<protein>
    <recommendedName>
        <fullName evidence="15">Tetratricopeptide repeat protein</fullName>
    </recommendedName>
</protein>
<evidence type="ECO:0000256" key="1">
    <source>
        <dbReference type="ARBA" id="ARBA00004572"/>
    </source>
</evidence>
<keyword evidence="3" id="KW-0677">Repeat</keyword>
<evidence type="ECO:0000313" key="13">
    <source>
        <dbReference type="EMBL" id="KER20730.1"/>
    </source>
</evidence>
<dbReference type="OrthoDB" id="66418at2759"/>
<keyword evidence="6 12" id="KW-1133">Transmembrane helix</keyword>
<keyword evidence="7" id="KW-0496">Mitochondrion</keyword>
<feature type="repeat" description="TPR" evidence="10">
    <location>
        <begin position="446"/>
        <end position="479"/>
    </location>
</feature>
<dbReference type="PROSITE" id="PS50005">
    <property type="entry name" value="TPR"/>
    <property type="match status" value="4"/>
</dbReference>
<keyword evidence="5 10" id="KW-0802">TPR repeat</keyword>
<dbReference type="AlphaFoldDB" id="A0A074ZC05"/>
<dbReference type="SUPFAM" id="SSF48452">
    <property type="entry name" value="TPR-like"/>
    <property type="match status" value="2"/>
</dbReference>
<evidence type="ECO:0008006" key="15">
    <source>
        <dbReference type="Google" id="ProtNLM"/>
    </source>
</evidence>
<reference evidence="13 14" key="1">
    <citation type="submission" date="2013-11" db="EMBL/GenBank/DDBJ databases">
        <title>Opisthorchis viverrini - life in the bile duct.</title>
        <authorList>
            <person name="Young N.D."/>
            <person name="Nagarajan N."/>
            <person name="Lin S.J."/>
            <person name="Korhonen P.K."/>
            <person name="Jex A.R."/>
            <person name="Hall R.S."/>
            <person name="Safavi-Hemami H."/>
            <person name="Kaewkong W."/>
            <person name="Bertrand D."/>
            <person name="Gao S."/>
            <person name="Seet Q."/>
            <person name="Wongkham S."/>
            <person name="Teh B.T."/>
            <person name="Wongkham C."/>
            <person name="Intapan P.M."/>
            <person name="Maleewong W."/>
            <person name="Yang X."/>
            <person name="Hu M."/>
            <person name="Wang Z."/>
            <person name="Hofmann A."/>
            <person name="Sternberg P.W."/>
            <person name="Tan P."/>
            <person name="Wang J."/>
            <person name="Gasser R.B."/>
        </authorList>
    </citation>
    <scope>NUCLEOTIDE SEQUENCE [LARGE SCALE GENOMIC DNA]</scope>
</reference>
<dbReference type="GO" id="GO:0030150">
    <property type="term" value="P:protein import into mitochondrial matrix"/>
    <property type="evidence" value="ECO:0007669"/>
    <property type="project" value="TreeGrafter"/>
</dbReference>
<dbReference type="GeneID" id="20329414"/>
<feature type="repeat" description="TPR" evidence="10">
    <location>
        <begin position="578"/>
        <end position="611"/>
    </location>
</feature>
<dbReference type="CTD" id="20329414"/>
<dbReference type="KEGG" id="ovi:T265_15249"/>
<gene>
    <name evidence="13" type="ORF">T265_15249</name>
</gene>
<feature type="repeat" description="TPR" evidence="10">
    <location>
        <begin position="56"/>
        <end position="89"/>
    </location>
</feature>
<evidence type="ECO:0000256" key="7">
    <source>
        <dbReference type="ARBA" id="ARBA00023128"/>
    </source>
</evidence>
<accession>A0A074ZC05</accession>
<organism evidence="13 14">
    <name type="scientific">Opisthorchis viverrini</name>
    <name type="common">Southeast Asian liver fluke</name>
    <dbReference type="NCBI Taxonomy" id="6198"/>
    <lineage>
        <taxon>Eukaryota</taxon>
        <taxon>Metazoa</taxon>
        <taxon>Spiralia</taxon>
        <taxon>Lophotrochozoa</taxon>
        <taxon>Platyhelminthes</taxon>
        <taxon>Trematoda</taxon>
        <taxon>Digenea</taxon>
        <taxon>Opisthorchiida</taxon>
        <taxon>Opisthorchiata</taxon>
        <taxon>Opisthorchiidae</taxon>
        <taxon>Opisthorchis</taxon>
    </lineage>
</organism>
<dbReference type="GO" id="GO:0005741">
    <property type="term" value="C:mitochondrial outer membrane"/>
    <property type="evidence" value="ECO:0007669"/>
    <property type="project" value="UniProtKB-SubCell"/>
</dbReference>
<feature type="transmembrane region" description="Helical" evidence="12">
    <location>
        <begin position="15"/>
        <end position="35"/>
    </location>
</feature>
<evidence type="ECO:0000256" key="8">
    <source>
        <dbReference type="ARBA" id="ARBA00023136"/>
    </source>
</evidence>
<comment type="subcellular location">
    <subcellularLocation>
        <location evidence="1">Mitochondrion outer membrane</location>
        <topology evidence="1">Single-pass membrane protein</topology>
    </subcellularLocation>
</comment>
<proteinExistence type="inferred from homology"/>